<proteinExistence type="predicted"/>
<evidence type="ECO:0000256" key="1">
    <source>
        <dbReference type="SAM" id="Phobius"/>
    </source>
</evidence>
<name>A0A524RMG7_9CHRO</name>
<dbReference type="SUPFAM" id="SSF54523">
    <property type="entry name" value="Pili subunits"/>
    <property type="match status" value="1"/>
</dbReference>
<organism evidence="2 3">
    <name type="scientific">Aphanocapsa feldmannii 277cV</name>
    <dbReference type="NCBI Taxonomy" id="2507553"/>
    <lineage>
        <taxon>Bacteria</taxon>
        <taxon>Bacillati</taxon>
        <taxon>Cyanobacteriota</taxon>
        <taxon>Cyanophyceae</taxon>
        <taxon>Oscillatoriophycideae</taxon>
        <taxon>Chroococcales</taxon>
        <taxon>Microcystaceae</taxon>
        <taxon>Aphanocapsa</taxon>
    </lineage>
</organism>
<reference evidence="2 3" key="1">
    <citation type="journal article" date="2019" name="mSystems">
        <title>Life at home and on the roam: Genomic adaptions reflect the dual lifestyle of an intracellular, facultative symbiont.</title>
        <authorList>
            <person name="Burgsdorf I."/>
        </authorList>
    </citation>
    <scope>NUCLEOTIDE SEQUENCE [LARGE SCALE GENOMIC DNA]</scope>
    <source>
        <strain evidence="2">277cV</strain>
    </source>
</reference>
<accession>A0A524RMG7</accession>
<dbReference type="EMBL" id="SRMO01000071">
    <property type="protein sequence ID" value="TGG91827.1"/>
    <property type="molecule type" value="Genomic_DNA"/>
</dbReference>
<protein>
    <submittedName>
        <fullName evidence="2">Prepilin-type cleavage/methylation domain-containing protein</fullName>
    </submittedName>
</protein>
<feature type="transmembrane region" description="Helical" evidence="1">
    <location>
        <begin position="6"/>
        <end position="28"/>
    </location>
</feature>
<evidence type="ECO:0000313" key="3">
    <source>
        <dbReference type="Proteomes" id="UP000317990"/>
    </source>
</evidence>
<sequence>MTVPELVMVLALIGVLVGLGFPAGLGLHHRAQLRGTIRRLALQLEQARREALGSGEPCGMSAMQTGWGRPANPDLRPCRMALALESTAAVVVESNLPGDLIATPNGLLLGAGTMVASHPQMEEQWCLVVSIPLGTTRLGRYVGASDQSIKAKHCRPDAAI</sequence>
<dbReference type="Proteomes" id="UP000317990">
    <property type="component" value="Unassembled WGS sequence"/>
</dbReference>
<evidence type="ECO:0000313" key="2">
    <source>
        <dbReference type="EMBL" id="TGG91827.1"/>
    </source>
</evidence>
<dbReference type="InterPro" id="IPR045584">
    <property type="entry name" value="Pilin-like"/>
</dbReference>
<gene>
    <name evidence="2" type="ORF">ERJ67_07420</name>
</gene>
<dbReference type="AlphaFoldDB" id="A0A524RMG7"/>
<comment type="caution">
    <text evidence="2">The sequence shown here is derived from an EMBL/GenBank/DDBJ whole genome shotgun (WGS) entry which is preliminary data.</text>
</comment>
<keyword evidence="1" id="KW-0472">Membrane</keyword>
<keyword evidence="1" id="KW-0812">Transmembrane</keyword>
<keyword evidence="1" id="KW-1133">Transmembrane helix</keyword>